<evidence type="ECO:0000259" key="8">
    <source>
        <dbReference type="Pfam" id="PF02397"/>
    </source>
</evidence>
<feature type="transmembrane region" description="Helical" evidence="7">
    <location>
        <begin position="12"/>
        <end position="34"/>
    </location>
</feature>
<evidence type="ECO:0000256" key="2">
    <source>
        <dbReference type="ARBA" id="ARBA00006464"/>
    </source>
</evidence>
<dbReference type="GO" id="GO:0016020">
    <property type="term" value="C:membrane"/>
    <property type="evidence" value="ECO:0007669"/>
    <property type="project" value="UniProtKB-SubCell"/>
</dbReference>
<dbReference type="EMBL" id="MWDQ01000005">
    <property type="protein sequence ID" value="OQB75579.1"/>
    <property type="molecule type" value="Genomic_DNA"/>
</dbReference>
<dbReference type="PANTHER" id="PTHR30576">
    <property type="entry name" value="COLANIC BIOSYNTHESIS UDP-GLUCOSE LIPID CARRIER TRANSFERASE"/>
    <property type="match status" value="1"/>
</dbReference>
<feature type="transmembrane region" description="Helical" evidence="7">
    <location>
        <begin position="271"/>
        <end position="295"/>
    </location>
</feature>
<evidence type="ECO:0000313" key="9">
    <source>
        <dbReference type="EMBL" id="OQB75579.1"/>
    </source>
</evidence>
<evidence type="ECO:0000256" key="1">
    <source>
        <dbReference type="ARBA" id="ARBA00004141"/>
    </source>
</evidence>
<keyword evidence="3 9" id="KW-0808">Transferase</keyword>
<evidence type="ECO:0000256" key="7">
    <source>
        <dbReference type="SAM" id="Phobius"/>
    </source>
</evidence>
<organism evidence="9">
    <name type="scientific">candidate division TA06 bacterium ADurb.Bin131</name>
    <dbReference type="NCBI Taxonomy" id="1852827"/>
    <lineage>
        <taxon>Bacteria</taxon>
        <taxon>Bacteria division TA06</taxon>
    </lineage>
</organism>
<feature type="domain" description="Bacterial sugar transferase" evidence="8">
    <location>
        <begin position="269"/>
        <end position="451"/>
    </location>
</feature>
<comment type="similarity">
    <text evidence="2">Belongs to the bacterial sugar transferase family.</text>
</comment>
<dbReference type="InterPro" id="IPR003362">
    <property type="entry name" value="Bact_transf"/>
</dbReference>
<keyword evidence="4 7" id="KW-0812">Transmembrane</keyword>
<feature type="transmembrane region" description="Helical" evidence="7">
    <location>
        <begin position="102"/>
        <end position="123"/>
    </location>
</feature>
<name>A0A1V6CFA6_UNCT6</name>
<keyword evidence="5 7" id="KW-1133">Transmembrane helix</keyword>
<feature type="transmembrane region" description="Helical" evidence="7">
    <location>
        <begin position="75"/>
        <end position="96"/>
    </location>
</feature>
<dbReference type="GO" id="GO:0089702">
    <property type="term" value="F:undecaprenyl-phosphate glucose phosphotransferase activity"/>
    <property type="evidence" value="ECO:0007669"/>
    <property type="project" value="TreeGrafter"/>
</dbReference>
<sequence length="457" mass="52870">MLKHIPKKKFLLLTGDALLIYFACIIAPAIRFQILVFEPLASWDETLTVMFSYLICFYIADFYNFNVNFSGVRFYFKFLTTMVVSTAVVLILFFIFPKLELSRGVFIVNDISIAILIFLWRFVFEKVFKRHVPARQKNFLIVGAGKSGNSVYKILKNDSSCNVVGFIDDDPSRQLQHNSGMILGNHTVLEHIVKNKRVDHMVVAIKNLKNADLLKKILSCKMSGVIVYDVPSFYEEVLGRIQVEHLSDLWILNMPIYGVKKSMYNRNVKRLISILFALFFLTITFPIFLFTMIAIKFDSKGPVFYRQKRVGLNGYRFEVFKFRTMKVGTENDRAFAGKKNDPRITRVGRILRLARIDEIPQMWNVLKGEMGLIGPRALMVEEVEEFEKKVPYFSIRHSVKPGITGWAQVNYPHGTTVEDALEKLKYDLFYIKNLSPFLDFHILLRTVRVVLFGKGAR</sequence>
<accession>A0A1V6CFA6</accession>
<feature type="transmembrane region" description="Helical" evidence="7">
    <location>
        <begin position="46"/>
        <end position="63"/>
    </location>
</feature>
<comment type="subcellular location">
    <subcellularLocation>
        <location evidence="1">Membrane</location>
        <topology evidence="1">Multi-pass membrane protein</topology>
    </subcellularLocation>
</comment>
<dbReference type="Pfam" id="PF02397">
    <property type="entry name" value="Bac_transf"/>
    <property type="match status" value="1"/>
</dbReference>
<dbReference type="Proteomes" id="UP000485562">
    <property type="component" value="Unassembled WGS sequence"/>
</dbReference>
<reference evidence="9" key="1">
    <citation type="submission" date="2017-02" db="EMBL/GenBank/DDBJ databases">
        <title>Delving into the versatile metabolic prowess of the omnipresent phylum Bacteroidetes.</title>
        <authorList>
            <person name="Nobu M.K."/>
            <person name="Mei R."/>
            <person name="Narihiro T."/>
            <person name="Kuroda K."/>
            <person name="Liu W.-T."/>
        </authorList>
    </citation>
    <scope>NUCLEOTIDE SEQUENCE</scope>
    <source>
        <strain evidence="9">ADurb.Bin131</strain>
    </source>
</reference>
<dbReference type="Pfam" id="PF13727">
    <property type="entry name" value="CoA_binding_3"/>
    <property type="match status" value="1"/>
</dbReference>
<evidence type="ECO:0000256" key="3">
    <source>
        <dbReference type="ARBA" id="ARBA00022679"/>
    </source>
</evidence>
<evidence type="ECO:0000256" key="6">
    <source>
        <dbReference type="ARBA" id="ARBA00023136"/>
    </source>
</evidence>
<dbReference type="PANTHER" id="PTHR30576:SF21">
    <property type="entry name" value="UDP-GLUCOSE:UNDECAPRENYL-PHOSPHATE GLUCOSE-1-PHOSPHATE TRANSFERASE"/>
    <property type="match status" value="1"/>
</dbReference>
<dbReference type="EC" id="2.7.8.40" evidence="9"/>
<gene>
    <name evidence="9" type="primary">wecA</name>
    <name evidence="9" type="ORF">BWX89_00015</name>
</gene>
<evidence type="ECO:0000256" key="5">
    <source>
        <dbReference type="ARBA" id="ARBA00022989"/>
    </source>
</evidence>
<protein>
    <submittedName>
        <fullName evidence="9">UDP-N-acetylgalactosamine-undecaprenyl-phosphate N-acetylgalactosaminephosphotransferase</fullName>
        <ecNumber evidence="9">2.7.8.40</ecNumber>
    </submittedName>
</protein>
<keyword evidence="6 7" id="KW-0472">Membrane</keyword>
<dbReference type="SUPFAM" id="SSF51735">
    <property type="entry name" value="NAD(P)-binding Rossmann-fold domains"/>
    <property type="match status" value="1"/>
</dbReference>
<comment type="caution">
    <text evidence="9">The sequence shown here is derived from an EMBL/GenBank/DDBJ whole genome shotgun (WGS) entry which is preliminary data.</text>
</comment>
<dbReference type="InterPro" id="IPR036291">
    <property type="entry name" value="NAD(P)-bd_dom_sf"/>
</dbReference>
<dbReference type="Gene3D" id="3.40.50.720">
    <property type="entry name" value="NAD(P)-binding Rossmann-like Domain"/>
    <property type="match status" value="1"/>
</dbReference>
<dbReference type="AlphaFoldDB" id="A0A1V6CFA6"/>
<proteinExistence type="inferred from homology"/>
<evidence type="ECO:0000256" key="4">
    <source>
        <dbReference type="ARBA" id="ARBA00022692"/>
    </source>
</evidence>
<dbReference type="GO" id="GO:0009242">
    <property type="term" value="P:colanic acid biosynthetic process"/>
    <property type="evidence" value="ECO:0007669"/>
    <property type="project" value="TreeGrafter"/>
</dbReference>
<dbReference type="InterPro" id="IPR017475">
    <property type="entry name" value="EPS_sugar_tfrase"/>
</dbReference>
<dbReference type="NCBIfam" id="TIGR03025">
    <property type="entry name" value="EPS_sugtrans"/>
    <property type="match status" value="1"/>
</dbReference>